<accession>A0ABS1BAS3</accession>
<keyword evidence="3" id="KW-1185">Reference proteome</keyword>
<dbReference type="RefSeq" id="WP_200502403.1">
    <property type="nucleotide sequence ID" value="NZ_JAEDAJ010000005.1"/>
</dbReference>
<evidence type="ECO:0000313" key="3">
    <source>
        <dbReference type="Proteomes" id="UP000612352"/>
    </source>
</evidence>
<reference evidence="2 3" key="1">
    <citation type="submission" date="2020-12" db="EMBL/GenBank/DDBJ databases">
        <title>Brachybacterium sp. MASK1Z-5, whole genome shotgun sequence.</title>
        <authorList>
            <person name="Tuo L."/>
        </authorList>
    </citation>
    <scope>NUCLEOTIDE SEQUENCE [LARGE SCALE GENOMIC DNA]</scope>
    <source>
        <strain evidence="2 3">MASK1Z-5</strain>
    </source>
</reference>
<keyword evidence="1" id="KW-0812">Transmembrane</keyword>
<organism evidence="2 3">
    <name type="scientific">Brachybacterium halotolerans</name>
    <dbReference type="NCBI Taxonomy" id="2795215"/>
    <lineage>
        <taxon>Bacteria</taxon>
        <taxon>Bacillati</taxon>
        <taxon>Actinomycetota</taxon>
        <taxon>Actinomycetes</taxon>
        <taxon>Micrococcales</taxon>
        <taxon>Dermabacteraceae</taxon>
        <taxon>Brachybacterium</taxon>
    </lineage>
</organism>
<comment type="caution">
    <text evidence="2">The sequence shown here is derived from an EMBL/GenBank/DDBJ whole genome shotgun (WGS) entry which is preliminary data.</text>
</comment>
<evidence type="ECO:0000256" key="1">
    <source>
        <dbReference type="SAM" id="Phobius"/>
    </source>
</evidence>
<gene>
    <name evidence="2" type="ORF">I8D64_10085</name>
</gene>
<feature type="transmembrane region" description="Helical" evidence="1">
    <location>
        <begin position="163"/>
        <end position="182"/>
    </location>
</feature>
<feature type="transmembrane region" description="Helical" evidence="1">
    <location>
        <begin position="31"/>
        <end position="57"/>
    </location>
</feature>
<evidence type="ECO:0000313" key="2">
    <source>
        <dbReference type="EMBL" id="MBK0331753.1"/>
    </source>
</evidence>
<keyword evidence="1" id="KW-0472">Membrane</keyword>
<evidence type="ECO:0008006" key="4">
    <source>
        <dbReference type="Google" id="ProtNLM"/>
    </source>
</evidence>
<protein>
    <recommendedName>
        <fullName evidence="4">Glycerophosphoryl diester phosphodiesterase membrane domain-containing protein</fullName>
    </recommendedName>
</protein>
<dbReference type="EMBL" id="JAEDAJ010000005">
    <property type="protein sequence ID" value="MBK0331753.1"/>
    <property type="molecule type" value="Genomic_DNA"/>
</dbReference>
<proteinExistence type="predicted"/>
<keyword evidence="1" id="KW-1133">Transmembrane helix</keyword>
<dbReference type="Proteomes" id="UP000612352">
    <property type="component" value="Unassembled WGS sequence"/>
</dbReference>
<feature type="transmembrane region" description="Helical" evidence="1">
    <location>
        <begin position="77"/>
        <end position="107"/>
    </location>
</feature>
<sequence length="209" mass="21248">MSDPQPPLRSAALRAAVPVAARAIVGTRRLVLADALVGITLTLVLAVPLASVISIGLWGDQLTGEPTGNPDDGVGVFLAWLGMSLLALVLAALLAIAALVLDILVLIRTLELTTGRLGAVVRGGRRLLFALLGACGIVTTPVLGLLCLVPSPVLGPGTATDSVLLVLLGLAFVAPIMCRLLMIASSHELAIVGLAAPPRGRQITAGPHP</sequence>
<feature type="transmembrane region" description="Helical" evidence="1">
    <location>
        <begin position="127"/>
        <end position="151"/>
    </location>
</feature>
<name>A0ABS1BAS3_9MICO</name>